<evidence type="ECO:0000313" key="10">
    <source>
        <dbReference type="Proteomes" id="UP000310016"/>
    </source>
</evidence>
<comment type="caution">
    <text evidence="9">The sequence shown here is derived from an EMBL/GenBank/DDBJ whole genome shotgun (WGS) entry which is preliminary data.</text>
</comment>
<dbReference type="Gene3D" id="3.90.15.10">
    <property type="entry name" value="Topoisomerase I, Chain A, domain 3"/>
    <property type="match status" value="1"/>
</dbReference>
<organism evidence="9 10">
    <name type="scientific">Chitiniphilus eburneus</name>
    <dbReference type="NCBI Taxonomy" id="2571148"/>
    <lineage>
        <taxon>Bacteria</taxon>
        <taxon>Pseudomonadati</taxon>
        <taxon>Pseudomonadota</taxon>
        <taxon>Betaproteobacteria</taxon>
        <taxon>Neisseriales</taxon>
        <taxon>Chitinibacteraceae</taxon>
        <taxon>Chitiniphilus</taxon>
    </lineage>
</organism>
<evidence type="ECO:0000256" key="4">
    <source>
        <dbReference type="ARBA" id="ARBA00023029"/>
    </source>
</evidence>
<dbReference type="GO" id="GO:0003677">
    <property type="term" value="F:DNA binding"/>
    <property type="evidence" value="ECO:0007669"/>
    <property type="project" value="UniProtKB-KW"/>
</dbReference>
<evidence type="ECO:0000256" key="5">
    <source>
        <dbReference type="ARBA" id="ARBA00023125"/>
    </source>
</evidence>
<dbReference type="EC" id="5.6.2.1" evidence="3"/>
<dbReference type="GO" id="GO:0006265">
    <property type="term" value="P:DNA topological change"/>
    <property type="evidence" value="ECO:0007669"/>
    <property type="project" value="InterPro"/>
</dbReference>
<evidence type="ECO:0000256" key="6">
    <source>
        <dbReference type="ARBA" id="ARBA00023235"/>
    </source>
</evidence>
<dbReference type="InterPro" id="IPR013500">
    <property type="entry name" value="TopoI_cat_euk"/>
</dbReference>
<dbReference type="PRINTS" id="PR00416">
    <property type="entry name" value="EUTPISMRASEI"/>
</dbReference>
<feature type="domain" description="DNA topoisomerase I catalytic core eukaryotic-type" evidence="7">
    <location>
        <begin position="90"/>
        <end position="304"/>
    </location>
</feature>
<gene>
    <name evidence="9" type="ORF">FAZ21_12065</name>
</gene>
<accession>A0A4V5MQN5</accession>
<dbReference type="OrthoDB" id="9778962at2"/>
<dbReference type="Pfam" id="PF21338">
    <property type="entry name" value="Top1B_N_bact"/>
    <property type="match status" value="1"/>
</dbReference>
<protein>
    <recommendedName>
        <fullName evidence="3">DNA topoisomerase</fullName>
        <ecNumber evidence="3">5.6.2.1</ecNumber>
    </recommendedName>
</protein>
<evidence type="ECO:0000256" key="1">
    <source>
        <dbReference type="ARBA" id="ARBA00000213"/>
    </source>
</evidence>
<proteinExistence type="inferred from homology"/>
<dbReference type="RefSeq" id="WP_136773693.1">
    <property type="nucleotide sequence ID" value="NZ_CP156074.1"/>
</dbReference>
<comment type="catalytic activity">
    <reaction evidence="1">
        <text>ATP-independent breakage of single-stranded DNA, followed by passage and rejoining.</text>
        <dbReference type="EC" id="5.6.2.1"/>
    </reaction>
</comment>
<dbReference type="PROSITE" id="PS52038">
    <property type="entry name" value="TOPO_IB_2"/>
    <property type="match status" value="1"/>
</dbReference>
<feature type="domain" description="DNA topoisomerase IB N-terminal" evidence="8">
    <location>
        <begin position="24"/>
        <end position="72"/>
    </location>
</feature>
<keyword evidence="4" id="KW-0799">Topoisomerase</keyword>
<name>A0A4V5MQN5_9NEIS</name>
<dbReference type="EMBL" id="SUMF01000013">
    <property type="protein sequence ID" value="TJZ72948.1"/>
    <property type="molecule type" value="Genomic_DNA"/>
</dbReference>
<evidence type="ECO:0000256" key="2">
    <source>
        <dbReference type="ARBA" id="ARBA00006645"/>
    </source>
</evidence>
<keyword evidence="5" id="KW-0238">DNA-binding</keyword>
<dbReference type="InterPro" id="IPR001631">
    <property type="entry name" value="TopoI"/>
</dbReference>
<dbReference type="InterPro" id="IPR014711">
    <property type="entry name" value="TopoI_cat_a-hlx-sub_euk"/>
</dbReference>
<dbReference type="GO" id="GO:0003917">
    <property type="term" value="F:DNA topoisomerase type I (single strand cut, ATP-independent) activity"/>
    <property type="evidence" value="ECO:0007669"/>
    <property type="project" value="UniProtKB-EC"/>
</dbReference>
<evidence type="ECO:0000259" key="8">
    <source>
        <dbReference type="Pfam" id="PF21338"/>
    </source>
</evidence>
<dbReference type="Gene3D" id="3.30.66.10">
    <property type="entry name" value="DNA topoisomerase I domain"/>
    <property type="match status" value="1"/>
</dbReference>
<evidence type="ECO:0000256" key="3">
    <source>
        <dbReference type="ARBA" id="ARBA00012891"/>
    </source>
</evidence>
<evidence type="ECO:0000313" key="9">
    <source>
        <dbReference type="EMBL" id="TJZ72948.1"/>
    </source>
</evidence>
<keyword evidence="6 9" id="KW-0413">Isomerase</keyword>
<dbReference type="Proteomes" id="UP000310016">
    <property type="component" value="Unassembled WGS sequence"/>
</dbReference>
<evidence type="ECO:0000259" key="7">
    <source>
        <dbReference type="Pfam" id="PF01028"/>
    </source>
</evidence>
<dbReference type="Pfam" id="PF01028">
    <property type="entry name" value="Topoisom_I"/>
    <property type="match status" value="1"/>
</dbReference>
<dbReference type="AlphaFoldDB" id="A0A4V5MQN5"/>
<sequence length="338" mass="37762">MAKRKLIRVEPDASGYTRRHCGRGFRYLDLDGKRLDDPDTLARIRTLAIPPAWRRVWICADPRGHLQATGYDARGRKQYRYHDDWHLARAADKFQHLARFTRALPRLRRRIASDLAQRGLPRDKVLAALARLLEETLIRVGNEEYARTNRSFGLTTLRKRHAQIGTEQVQLRFRGKSGVRHCICLRDRELAGVLRRCAALPGNRLFGYRDAQGAIRALTAADVNDYLREAAGVSISAKDFRTWGATRHATELCLASAPCTGAVSVRRCLKAVVEEVAGRLGNTPSVCKASYVHPAVLAHFADALRGTRTTPPPPRVVGLDRVERIALALIETAAGIGR</sequence>
<dbReference type="SUPFAM" id="SSF56349">
    <property type="entry name" value="DNA breaking-rejoining enzymes"/>
    <property type="match status" value="1"/>
</dbReference>
<comment type="similarity">
    <text evidence="2">Belongs to the type IB topoisomerase family.</text>
</comment>
<dbReference type="Gene3D" id="1.10.132.120">
    <property type="match status" value="1"/>
</dbReference>
<dbReference type="SUPFAM" id="SSF55869">
    <property type="entry name" value="DNA topoisomerase I domain"/>
    <property type="match status" value="1"/>
</dbReference>
<dbReference type="InterPro" id="IPR049331">
    <property type="entry name" value="Top1B_N_bact"/>
</dbReference>
<dbReference type="InterPro" id="IPR035447">
    <property type="entry name" value="DNA_topo_I_N_sf"/>
</dbReference>
<reference evidence="9 10" key="1">
    <citation type="submission" date="2019-04" db="EMBL/GenBank/DDBJ databases">
        <title>Chitiniphilus eburnea sp. nov., a novel chitinolytic bacterium isolated from aquaculture sludge.</title>
        <authorList>
            <person name="Sheng M."/>
        </authorList>
    </citation>
    <scope>NUCLEOTIDE SEQUENCE [LARGE SCALE GENOMIC DNA]</scope>
    <source>
        <strain evidence="9 10">HX-2-15</strain>
    </source>
</reference>
<keyword evidence="10" id="KW-1185">Reference proteome</keyword>
<dbReference type="InterPro" id="IPR011010">
    <property type="entry name" value="DNA_brk_join_enz"/>
</dbReference>